<protein>
    <submittedName>
        <fullName evidence="2">Uncharacterized protein</fullName>
    </submittedName>
</protein>
<dbReference type="RefSeq" id="WP_160973341.1">
    <property type="nucleotide sequence ID" value="NZ_WWEN01000003.1"/>
</dbReference>
<proteinExistence type="predicted"/>
<evidence type="ECO:0000313" key="3">
    <source>
        <dbReference type="Proteomes" id="UP000479043"/>
    </source>
</evidence>
<keyword evidence="3" id="KW-1185">Reference proteome</keyword>
<name>A0A6L8LIT2_9RHOB</name>
<gene>
    <name evidence="2" type="ORF">GR167_10120</name>
</gene>
<reference evidence="2 3" key="1">
    <citation type="submission" date="2020-01" db="EMBL/GenBank/DDBJ databases">
        <authorList>
            <person name="Chen S."/>
        </authorList>
    </citation>
    <scope>NUCLEOTIDE SEQUENCE [LARGE SCALE GENOMIC DNA]</scope>
    <source>
        <strain evidence="2 3">GS-10</strain>
    </source>
</reference>
<evidence type="ECO:0000256" key="1">
    <source>
        <dbReference type="SAM" id="SignalP"/>
    </source>
</evidence>
<keyword evidence="1" id="KW-0732">Signal</keyword>
<feature type="signal peptide" evidence="1">
    <location>
        <begin position="1"/>
        <end position="20"/>
    </location>
</feature>
<evidence type="ECO:0000313" key="2">
    <source>
        <dbReference type="EMBL" id="MYM55663.1"/>
    </source>
</evidence>
<comment type="caution">
    <text evidence="2">The sequence shown here is derived from an EMBL/GenBank/DDBJ whole genome shotgun (WGS) entry which is preliminary data.</text>
</comment>
<organism evidence="2 3">
    <name type="scientific">Thalassovita mangrovi</name>
    <dbReference type="NCBI Taxonomy" id="2692236"/>
    <lineage>
        <taxon>Bacteria</taxon>
        <taxon>Pseudomonadati</taxon>
        <taxon>Pseudomonadota</taxon>
        <taxon>Alphaproteobacteria</taxon>
        <taxon>Rhodobacterales</taxon>
        <taxon>Roseobacteraceae</taxon>
        <taxon>Thalassovita</taxon>
    </lineage>
</organism>
<dbReference type="AlphaFoldDB" id="A0A6L8LIT2"/>
<sequence>MKLVIATAAFALTAVSAASAAQNYAADTVMTRSVPAASYQEARENAVYPSEIVTVTVGHKSVLNAVDSLSARDQAQIVGDSVNVYTFASNGLGEVRPSR</sequence>
<dbReference type="EMBL" id="WWEN01000003">
    <property type="protein sequence ID" value="MYM55663.1"/>
    <property type="molecule type" value="Genomic_DNA"/>
</dbReference>
<feature type="chain" id="PRO_5026894631" evidence="1">
    <location>
        <begin position="21"/>
        <end position="99"/>
    </location>
</feature>
<accession>A0A6L8LIT2</accession>
<dbReference type="Proteomes" id="UP000479043">
    <property type="component" value="Unassembled WGS sequence"/>
</dbReference>